<gene>
    <name evidence="2" type="ORF">LC586_15730</name>
</gene>
<evidence type="ECO:0000313" key="3">
    <source>
        <dbReference type="Proteomes" id="UP001199525"/>
    </source>
</evidence>
<proteinExistence type="predicted"/>
<dbReference type="EMBL" id="JAIVFQ010000020">
    <property type="protein sequence ID" value="MCC5600634.1"/>
    <property type="molecule type" value="Genomic_DNA"/>
</dbReference>
<reference evidence="2 3" key="1">
    <citation type="journal article" date="2021" name="Microorganisms">
        <title>Genome Evolution of Filamentous Cyanobacterium Nostoc Species: From Facultative Symbiosis to Free Living.</title>
        <authorList>
            <person name="Huo D."/>
            <person name="Li H."/>
            <person name="Cai F."/>
            <person name="Guo X."/>
            <person name="Qiao Z."/>
            <person name="Wang W."/>
            <person name="Yu G."/>
            <person name="Li R."/>
        </authorList>
    </citation>
    <scope>NUCLEOTIDE SEQUENCE [LARGE SCALE GENOMIC DNA]</scope>
    <source>
        <strain evidence="2 3">CHAB 5714</strain>
    </source>
</reference>
<evidence type="ECO:0000259" key="1">
    <source>
        <dbReference type="Pfam" id="PF12770"/>
    </source>
</evidence>
<feature type="domain" description="CHAT" evidence="1">
    <location>
        <begin position="647"/>
        <end position="844"/>
    </location>
</feature>
<dbReference type="RefSeq" id="WP_229485700.1">
    <property type="nucleotide sequence ID" value="NZ_JAIVFQ010000020.1"/>
</dbReference>
<organism evidence="2 3">
    <name type="scientific">Nostoc favosum CHAB5714</name>
    <dbReference type="NCBI Taxonomy" id="2780399"/>
    <lineage>
        <taxon>Bacteria</taxon>
        <taxon>Bacillati</taxon>
        <taxon>Cyanobacteriota</taxon>
        <taxon>Cyanophyceae</taxon>
        <taxon>Nostocales</taxon>
        <taxon>Nostocaceae</taxon>
        <taxon>Nostoc</taxon>
        <taxon>Nostoc favosum</taxon>
    </lineage>
</organism>
<dbReference type="Pfam" id="PF12770">
    <property type="entry name" value="CHAT"/>
    <property type="match status" value="1"/>
</dbReference>
<comment type="caution">
    <text evidence="2">The sequence shown here is derived from an EMBL/GenBank/DDBJ whole genome shotgun (WGS) entry which is preliminary data.</text>
</comment>
<accession>A0ABS8IA27</accession>
<dbReference type="Gene3D" id="3.40.50.1460">
    <property type="match status" value="1"/>
</dbReference>
<dbReference type="Proteomes" id="UP001199525">
    <property type="component" value="Unassembled WGS sequence"/>
</dbReference>
<sequence length="895" mass="101835">MFSFDSQSLYEPNNRLLVLRFRGATPYKIHLADQPSENQITASFGIELDAGAHQKITIELDYRILLQRQISNTIFLVASHDRPNVPWQGAVAAAASWVDRVETCHSKLPIGSKFHRFAPFLWFDNEKPLPDQVFRFLHNTPNLQRIVVIGKLPYHDLENLLTALLDKGVDAALRLQIFTDDEYYRDLVNVLRGNIQARMIMADEVPERIHQIEAIVAVSVVPNPNLLPLKVRQFIEEITSEDFFTRPVCEQSAFIISADVCESPSLGAVCIPMARYLGASVLLWSRSTENEILTHLERKKIKQIFLVGKFSETDEDLLRLRLEKELNLLSSQKNTVSSTQPVKLIRIPYHDAISASAVIAHLFKAQRFLDWLIQELTQEKTFLDGEAPSLVKKFTHDYIAKIEQRPWAVRLVQVLNSLLNGEIVESEKLLSAYQDIFIGRTEFVRLSRQHFAEVAATNTSLLESLSPIWNDMVVLCDFDPVSNENLNLFPAACFAAFHKASLLLFPAISKEKEDFLDKAVRRLENQFAAESTRKLQVALVYEENIKHKENIARLVFPFDVLAALEVLKPLTVALYSTDVRVPYEVIADGNRPIFLNHAVGHLTGTDPYETALITASSILYIHELQRQKFLKTLFCMVNIPGLGKLKLEEEYKTVKKILDESKFDIDSLFDEQALKPTLIKELAKEVHIFHYAGHGTANQEQPQRSAFVLYPSQPKSRQFDPLTALEIKYHIKLGAHPFVFLNTCFGSSNNRIPEDSPQASELREEADLSLGSNQLSQTSKSSEQIMGVASSFMHRGASAVMAPLWEIWDDVAIEYAQRWYGYLQQGCSIGESALLAKMDFLSDSTREKGKRRIDYRVLCYVVWGDPTLRIYPLSKLIKNHPETVERLLQLKTTLK</sequence>
<name>A0ABS8IA27_9NOSO</name>
<protein>
    <submittedName>
        <fullName evidence="2">CHAT domain-containing protein</fullName>
    </submittedName>
</protein>
<dbReference type="InterPro" id="IPR024983">
    <property type="entry name" value="CHAT_dom"/>
</dbReference>
<keyword evidence="3" id="KW-1185">Reference proteome</keyword>
<evidence type="ECO:0000313" key="2">
    <source>
        <dbReference type="EMBL" id="MCC5600634.1"/>
    </source>
</evidence>